<dbReference type="RefSeq" id="WP_348395399.1">
    <property type="nucleotide sequence ID" value="NZ_CP136600.1"/>
</dbReference>
<dbReference type="GO" id="GO:0008237">
    <property type="term" value="F:metallopeptidase activity"/>
    <property type="evidence" value="ECO:0007669"/>
    <property type="project" value="UniProtKB-KW"/>
</dbReference>
<feature type="signal peptide" evidence="1">
    <location>
        <begin position="1"/>
        <end position="19"/>
    </location>
</feature>
<keyword evidence="1" id="KW-0732">Signal</keyword>
<feature type="chain" id="PRO_5047549801" evidence="1">
    <location>
        <begin position="20"/>
        <end position="691"/>
    </location>
</feature>
<keyword evidence="3" id="KW-0482">Metalloprotease</keyword>
<accession>A0ABZ0GLE2</accession>
<dbReference type="Pfam" id="PF18642">
    <property type="entry name" value="IMPa_helical"/>
    <property type="match status" value="1"/>
</dbReference>
<proteinExistence type="predicted"/>
<sequence length="691" mass="78368">MNKRISFLLFTLLTSQIVACSSDGQANQSSKVSQQTLSENHANALQTGDARLDPTATHYLDAALIELNNIAKKQQGAAQIVDIKPAMNSSITALLISLRDNKYNFDLAKCSNPNKCDAPNFMQDFNKPAMFLKRTVDKLDEDKVDLFTITGNNWLKNIVLLADHYRQQATFPMGISTTTQAEFMHSYFADHIVYGARALNPAQRDMGNFSRSNFSHITPQTKGIELASRKKFRASGAYALPGQTFTITRTDTTEEETYFFINTLRPGATQAFSDSNKKGGKYNRPEFLRSVQYDIEPGESVSITSPYGGPIQIGFNSSAGNLTKFSFQQVGEHPYYDGDTSPQAIAQFNRQLKDNDYDWAEFSTRYFEVHSTIGKMRETLALRENYKELIPLTADINQYTHNYLRIQAGYRGDDIDVIEEIAQFAQEHQLNMFEWDTVHHFNADQPSCGVGCSGNPYDARWHFQPTGHGDLHEIGHTIERKELRFKGWETHTSTNHYAFYVKSRLPVEQGYERACKAIEQKGYFNKLQAAAVSDDPSATMASAKLNGWKDGASISIQTRMAAQKYGELENGWHLLPRQHIIHREFKQAIKNKNTWLAKRANLGFSQYSLQQAKKIKQNDWLLIATSHAAKLDFTDYYQMWGINFTDTAKAQVQSFKHEVVPNVFFNFSAKQYCETLDVKAIPIDGKQPWVS</sequence>
<dbReference type="InterPro" id="IPR042279">
    <property type="entry name" value="Pep_M60_3"/>
</dbReference>
<evidence type="ECO:0000313" key="4">
    <source>
        <dbReference type="Proteomes" id="UP001301442"/>
    </source>
</evidence>
<dbReference type="EMBL" id="CP136600">
    <property type="protein sequence ID" value="WOH36588.1"/>
    <property type="molecule type" value="Genomic_DNA"/>
</dbReference>
<protein>
    <submittedName>
        <fullName evidence="3">ImpA family metalloprotease</fullName>
        <ecNumber evidence="3">3.4.24.-</ecNumber>
    </submittedName>
</protein>
<keyword evidence="3" id="KW-0645">Protease</keyword>
<dbReference type="NCBIfam" id="NF038322">
    <property type="entry name" value="ImpA_fam_HExGH"/>
    <property type="match status" value="1"/>
</dbReference>
<dbReference type="InterPro" id="IPR041549">
    <property type="entry name" value="IMPa_helical"/>
</dbReference>
<keyword evidence="3" id="KW-0378">Hydrolase</keyword>
<dbReference type="SMART" id="SM01276">
    <property type="entry name" value="M60-like"/>
    <property type="match status" value="1"/>
</dbReference>
<dbReference type="PROSITE" id="PS51723">
    <property type="entry name" value="PEPTIDASE_M60"/>
    <property type="match status" value="1"/>
</dbReference>
<evidence type="ECO:0000259" key="2">
    <source>
        <dbReference type="PROSITE" id="PS51723"/>
    </source>
</evidence>
<dbReference type="Gene3D" id="1.10.390.30">
    <property type="entry name" value="Peptidase M60, enhancin-like domain 3"/>
    <property type="match status" value="1"/>
</dbReference>
<reference evidence="3 4" key="1">
    <citation type="submission" date="2023-09" db="EMBL/GenBank/DDBJ databases">
        <authorList>
            <person name="Qi X."/>
        </authorList>
    </citation>
    <scope>NUCLEOTIDE SEQUENCE [LARGE SCALE GENOMIC DNA]</scope>
    <source>
        <strain evidence="3 4">S1-1</strain>
    </source>
</reference>
<dbReference type="EC" id="3.4.24.-" evidence="3"/>
<evidence type="ECO:0000256" key="1">
    <source>
        <dbReference type="SAM" id="SignalP"/>
    </source>
</evidence>
<keyword evidence="4" id="KW-1185">Reference proteome</keyword>
<name>A0ABZ0GLE2_9GAMM</name>
<dbReference type="Proteomes" id="UP001301442">
    <property type="component" value="Chromosome"/>
</dbReference>
<feature type="domain" description="Peptidase M60" evidence="2">
    <location>
        <begin position="230"/>
        <end position="563"/>
    </location>
</feature>
<dbReference type="InterPro" id="IPR031161">
    <property type="entry name" value="Peptidase_M60_dom"/>
</dbReference>
<organism evidence="3 4">
    <name type="scientific">Thalassotalea fonticola</name>
    <dbReference type="NCBI Taxonomy" id="3065649"/>
    <lineage>
        <taxon>Bacteria</taxon>
        <taxon>Pseudomonadati</taxon>
        <taxon>Pseudomonadota</taxon>
        <taxon>Gammaproteobacteria</taxon>
        <taxon>Alteromonadales</taxon>
        <taxon>Colwelliaceae</taxon>
        <taxon>Thalassotalea</taxon>
    </lineage>
</organism>
<gene>
    <name evidence="3" type="ORF">RI844_14585</name>
</gene>
<evidence type="ECO:0000313" key="3">
    <source>
        <dbReference type="EMBL" id="WOH36588.1"/>
    </source>
</evidence>